<dbReference type="InterPro" id="IPR015919">
    <property type="entry name" value="Cadherin-like_sf"/>
</dbReference>
<dbReference type="SMART" id="SM00458">
    <property type="entry name" value="RICIN"/>
    <property type="match status" value="1"/>
</dbReference>
<feature type="domain" description="Ricin B lectin" evidence="2">
    <location>
        <begin position="38"/>
        <end position="176"/>
    </location>
</feature>
<evidence type="ECO:0000313" key="3">
    <source>
        <dbReference type="EMBL" id="ACU73855.1"/>
    </source>
</evidence>
<dbReference type="HOGENOM" id="CLU_324836_0_0_11"/>
<keyword evidence="3" id="KW-0430">Lectin</keyword>
<reference evidence="3 4" key="1">
    <citation type="journal article" date="2009" name="Stand. Genomic Sci.">
        <title>Complete genome sequence of Catenulispora acidiphila type strain (ID 139908).</title>
        <authorList>
            <person name="Copeland A."/>
            <person name="Lapidus A."/>
            <person name="Glavina Del Rio T."/>
            <person name="Nolan M."/>
            <person name="Lucas S."/>
            <person name="Chen F."/>
            <person name="Tice H."/>
            <person name="Cheng J.F."/>
            <person name="Bruce D."/>
            <person name="Goodwin L."/>
            <person name="Pitluck S."/>
            <person name="Mikhailova N."/>
            <person name="Pati A."/>
            <person name="Ivanova N."/>
            <person name="Mavromatis K."/>
            <person name="Chen A."/>
            <person name="Palaniappan K."/>
            <person name="Chain P."/>
            <person name="Land M."/>
            <person name="Hauser L."/>
            <person name="Chang Y.J."/>
            <person name="Jeffries C.D."/>
            <person name="Chertkov O."/>
            <person name="Brettin T."/>
            <person name="Detter J.C."/>
            <person name="Han C."/>
            <person name="Ali Z."/>
            <person name="Tindall B.J."/>
            <person name="Goker M."/>
            <person name="Bristow J."/>
            <person name="Eisen J.A."/>
            <person name="Markowitz V."/>
            <person name="Hugenholtz P."/>
            <person name="Kyrpides N.C."/>
            <person name="Klenk H.P."/>
        </authorList>
    </citation>
    <scope>NUCLEOTIDE SEQUENCE [LARGE SCALE GENOMIC DNA]</scope>
    <source>
        <strain evidence="4">DSM 44928 / JCM 14897 / NBRC 102108 / NRRL B-24433 / ID139908</strain>
    </source>
</reference>
<evidence type="ECO:0000256" key="1">
    <source>
        <dbReference type="SAM" id="SignalP"/>
    </source>
</evidence>
<dbReference type="GO" id="GO:0005975">
    <property type="term" value="P:carbohydrate metabolic process"/>
    <property type="evidence" value="ECO:0007669"/>
    <property type="project" value="UniProtKB-ARBA"/>
</dbReference>
<name>C7Q3B9_CATAD</name>
<dbReference type="EMBL" id="CP001700">
    <property type="protein sequence ID" value="ACU73855.1"/>
    <property type="molecule type" value="Genomic_DNA"/>
</dbReference>
<dbReference type="InParanoid" id="C7Q3B9"/>
<feature type="signal peptide" evidence="1">
    <location>
        <begin position="1"/>
        <end position="35"/>
    </location>
</feature>
<dbReference type="InterPro" id="IPR035992">
    <property type="entry name" value="Ricin_B-like_lectins"/>
</dbReference>
<dbReference type="Pfam" id="PF05345">
    <property type="entry name" value="He_PIG"/>
    <property type="match status" value="1"/>
</dbReference>
<dbReference type="CAZy" id="CBM13">
    <property type="family name" value="Carbohydrate-Binding Module Family 13"/>
</dbReference>
<dbReference type="Gene3D" id="2.60.40.10">
    <property type="entry name" value="Immunoglobulins"/>
    <property type="match status" value="1"/>
</dbReference>
<dbReference type="RefSeq" id="WP_015793584.1">
    <property type="nucleotide sequence ID" value="NC_013131.1"/>
</dbReference>
<gene>
    <name evidence="3" type="ordered locus">Caci_4995</name>
</gene>
<organism evidence="3 4">
    <name type="scientific">Catenulispora acidiphila (strain DSM 44928 / JCM 14897 / NBRC 102108 / NRRL B-24433 / ID139908)</name>
    <dbReference type="NCBI Taxonomy" id="479433"/>
    <lineage>
        <taxon>Bacteria</taxon>
        <taxon>Bacillati</taxon>
        <taxon>Actinomycetota</taxon>
        <taxon>Actinomycetes</taxon>
        <taxon>Catenulisporales</taxon>
        <taxon>Catenulisporaceae</taxon>
        <taxon>Catenulispora</taxon>
    </lineage>
</organism>
<protein>
    <submittedName>
        <fullName evidence="3">Ricin B lectin</fullName>
    </submittedName>
</protein>
<dbReference type="AlphaFoldDB" id="C7Q3B9"/>
<dbReference type="eggNOG" id="COG5520">
    <property type="taxonomic scope" value="Bacteria"/>
</dbReference>
<keyword evidence="1" id="KW-0732">Signal</keyword>
<accession>C7Q3B9</accession>
<sequence length="1016" mass="104882" precursor="true">MRTPRAPFRRLAALAAVVLAAGTVSLTTSSPPAAAAVSFTTTVVNQASGDCADDPNSATTTGTQLIQYSCNSGTNQNWTFTPVSGTGATYTVANGASGLCVDVSGRSTADNAQIIQWTCNGQTNQQFTLQPVGNGFTLAAVHSGKCVAPTGDTTANDTVLVQLPCTTAGTRVWNLPGYTSGGSGSNTVTVANPGTQTSKVGAVVSLQMAGSDSASGQTLTYSATGLPAGLSISASGLISGTASTAGSSTVAVTAKDSTGASGSTSFGWTVNTAGAAYQGVPAVAPNACGNSSLPNAYGTNFPTPSDPYGQGYSNQTALGWDGNYWPVFQYLSGSFFARGVPTTYNANGTTVCGAMYSFSIYNHNGNRPAQSVTWTQESGYLPAMTTSFSTGSMAVAIKEFEDKATIGGHPVGVVYARVSVTNNGSAALTQDPGASGPNLVRLTSTSLNTVQPGATSNHDYIVAVDNFGSGAALPTGSTLSSGAPDFTTADSQMAAYWNGRIGETASFSLPDVALPNTGGLANPGTAMTNAYKAGTVYILMMQIGEAQFSAANNYFWLLNHDVPGELNARLETGDFHDAQNLLLTARISQATNFDEHGANWYFDGDWKTPSTWAYYLAKTNDTAFVSQYFHDDAGGSSPWGPSLYTIMHGIYQGQLASDGALATSFDNDSSGRWLFDDYSALEGLAAYKYIATRIGNTAEAQYADGAYTKLLNATNTLLSRNESANGFSYLPCTVDQPNSANRCNTYNDANWASPVWVGQNQWSTMLMGGTLSGIAGDPAQGDAMYKWGFARLSANGLPYPTFGAFNGYSTAYNTAYASDGLYGTSYRDLPITSYAWQIATTTGGPNAWWEANGTGPDSGNPWIGNHAGPEFGACPYAWPISAQQEGLLQSIAAEGLSSTGSGPYTYTRPLIIGRGVPNAWIANGQKVSASNLTTSYDTNSGARSTYGVSISTSTSSGTRVVTVTLSGTLPAGAVSVQLPVFTSVGVTAVSGGSYNSSTHSVSVNSGTTTVAITLAG</sequence>
<dbReference type="SUPFAM" id="SSF49313">
    <property type="entry name" value="Cadherin-like"/>
    <property type="match status" value="1"/>
</dbReference>
<dbReference type="Gene3D" id="2.80.10.50">
    <property type="match status" value="2"/>
</dbReference>
<dbReference type="SUPFAM" id="SSF50370">
    <property type="entry name" value="Ricin B-like lectins"/>
    <property type="match status" value="1"/>
</dbReference>
<keyword evidence="4" id="KW-1185">Reference proteome</keyword>
<evidence type="ECO:0000313" key="4">
    <source>
        <dbReference type="Proteomes" id="UP000000851"/>
    </source>
</evidence>
<dbReference type="eggNOG" id="COG3979">
    <property type="taxonomic scope" value="Bacteria"/>
</dbReference>
<feature type="chain" id="PRO_5002981394" evidence="1">
    <location>
        <begin position="36"/>
        <end position="1016"/>
    </location>
</feature>
<dbReference type="InterPro" id="IPR013783">
    <property type="entry name" value="Ig-like_fold"/>
</dbReference>
<dbReference type="OrthoDB" id="177947at2"/>
<dbReference type="InterPro" id="IPR000772">
    <property type="entry name" value="Ricin_B_lectin"/>
</dbReference>
<proteinExistence type="predicted"/>
<dbReference type="Pfam" id="PF14200">
    <property type="entry name" value="RicinB_lectin_2"/>
    <property type="match status" value="1"/>
</dbReference>
<dbReference type="GO" id="GO:0016020">
    <property type="term" value="C:membrane"/>
    <property type="evidence" value="ECO:0007669"/>
    <property type="project" value="InterPro"/>
</dbReference>
<dbReference type="STRING" id="479433.Caci_4995"/>
<dbReference type="GO" id="GO:0030246">
    <property type="term" value="F:carbohydrate binding"/>
    <property type="evidence" value="ECO:0007669"/>
    <property type="project" value="UniProtKB-KW"/>
</dbReference>
<dbReference type="PROSITE" id="PS50231">
    <property type="entry name" value="RICIN_B_LECTIN"/>
    <property type="match status" value="1"/>
</dbReference>
<dbReference type="CDD" id="cd00161">
    <property type="entry name" value="beta-trefoil_Ricin-like"/>
    <property type="match status" value="1"/>
</dbReference>
<dbReference type="Proteomes" id="UP000000851">
    <property type="component" value="Chromosome"/>
</dbReference>
<dbReference type="GO" id="GO:0005509">
    <property type="term" value="F:calcium ion binding"/>
    <property type="evidence" value="ECO:0007669"/>
    <property type="project" value="InterPro"/>
</dbReference>
<evidence type="ECO:0000259" key="2">
    <source>
        <dbReference type="SMART" id="SM00458"/>
    </source>
</evidence>
<dbReference type="KEGG" id="cai:Caci_4995"/>
<dbReference type="eggNOG" id="COG3940">
    <property type="taxonomic scope" value="Bacteria"/>
</dbReference>